<name>A0ABS8YQM5_9BACL</name>
<dbReference type="EMBL" id="JAJNBZ010000031">
    <property type="protein sequence ID" value="MCE5172612.1"/>
    <property type="molecule type" value="Genomic_DNA"/>
</dbReference>
<dbReference type="PRINTS" id="PR00884">
    <property type="entry name" value="RIBOSOMALHS6"/>
</dbReference>
<protein>
    <submittedName>
        <fullName evidence="2">Ribosomal L7Ae/L30e/S12e/Gadd45 family protein</fullName>
    </submittedName>
</protein>
<accession>A0ABS8YQM5</accession>
<reference evidence="2 3" key="1">
    <citation type="submission" date="2021-11" db="EMBL/GenBank/DDBJ databases">
        <title>Draft genome sequence of Paenibacillus profundus YoMME, a new Gram-positive bacteria with exoelectrogenic properties.</title>
        <authorList>
            <person name="Hubenova Y."/>
            <person name="Hubenova E."/>
            <person name="Manasiev Y."/>
            <person name="Peykov S."/>
            <person name="Mitov M."/>
        </authorList>
    </citation>
    <scope>NUCLEOTIDE SEQUENCE [LARGE SCALE GENOMIC DNA]</scope>
    <source>
        <strain evidence="2 3">YoMME</strain>
    </source>
</reference>
<evidence type="ECO:0000313" key="3">
    <source>
        <dbReference type="Proteomes" id="UP001199916"/>
    </source>
</evidence>
<gene>
    <name evidence="2" type="ORF">LQV63_25410</name>
</gene>
<proteinExistence type="predicted"/>
<sequence>MSNDKGLQDSNVRIGTKQTLKMVEYDKAIEVYVAEDADSRVTSKVIALCEKKGVKLTYVSTMRDLGKACGIEVGAAMVAVVDGDE</sequence>
<dbReference type="InterPro" id="IPR004038">
    <property type="entry name" value="Ribosomal_eL8/eL30/eS12/Gad45"/>
</dbReference>
<dbReference type="InterPro" id="IPR029064">
    <property type="entry name" value="Ribosomal_eL30-like_sf"/>
</dbReference>
<evidence type="ECO:0000313" key="2">
    <source>
        <dbReference type="EMBL" id="MCE5172612.1"/>
    </source>
</evidence>
<feature type="domain" description="Ribosomal protein eL8/eL30/eS12/Gadd45" evidence="1">
    <location>
        <begin position="9"/>
        <end position="83"/>
    </location>
</feature>
<dbReference type="Pfam" id="PF01248">
    <property type="entry name" value="Ribosomal_L7Ae"/>
    <property type="match status" value="1"/>
</dbReference>
<dbReference type="Gene3D" id="3.30.1330.30">
    <property type="match status" value="1"/>
</dbReference>
<evidence type="ECO:0000259" key="1">
    <source>
        <dbReference type="Pfam" id="PF01248"/>
    </source>
</evidence>
<comment type="caution">
    <text evidence="2">The sequence shown here is derived from an EMBL/GenBank/DDBJ whole genome shotgun (WGS) entry which is preliminary data.</text>
</comment>
<dbReference type="RefSeq" id="WP_019420690.1">
    <property type="nucleotide sequence ID" value="NZ_JAJNBZ010000031.1"/>
</dbReference>
<dbReference type="Proteomes" id="UP001199916">
    <property type="component" value="Unassembled WGS sequence"/>
</dbReference>
<organism evidence="2 3">
    <name type="scientific">Paenibacillus profundus</name>
    <dbReference type="NCBI Taxonomy" id="1173085"/>
    <lineage>
        <taxon>Bacteria</taxon>
        <taxon>Bacillati</taxon>
        <taxon>Bacillota</taxon>
        <taxon>Bacilli</taxon>
        <taxon>Bacillales</taxon>
        <taxon>Paenibacillaceae</taxon>
        <taxon>Paenibacillus</taxon>
    </lineage>
</organism>
<keyword evidence="3" id="KW-1185">Reference proteome</keyword>
<dbReference type="SUPFAM" id="SSF55315">
    <property type="entry name" value="L30e-like"/>
    <property type="match status" value="1"/>
</dbReference>